<organism evidence="4 5">
    <name type="scientific">Demequina muriae</name>
    <dbReference type="NCBI Taxonomy" id="3051664"/>
    <lineage>
        <taxon>Bacteria</taxon>
        <taxon>Bacillati</taxon>
        <taxon>Actinomycetota</taxon>
        <taxon>Actinomycetes</taxon>
        <taxon>Micrococcales</taxon>
        <taxon>Demequinaceae</taxon>
        <taxon>Demequina</taxon>
    </lineage>
</organism>
<feature type="region of interest" description="Disordered" evidence="1">
    <location>
        <begin position="41"/>
        <end position="74"/>
    </location>
</feature>
<dbReference type="SUPFAM" id="SSF50952">
    <property type="entry name" value="Soluble quinoprotein glucose dehydrogenase"/>
    <property type="match status" value="1"/>
</dbReference>
<protein>
    <submittedName>
        <fullName evidence="4">PQQ-dependent sugar dehydrogenase</fullName>
    </submittedName>
</protein>
<feature type="signal peptide" evidence="2">
    <location>
        <begin position="1"/>
        <end position="36"/>
    </location>
</feature>
<feature type="domain" description="Glucose/Sorbosone dehydrogenase" evidence="3">
    <location>
        <begin position="92"/>
        <end position="404"/>
    </location>
</feature>
<dbReference type="InterPro" id="IPR011041">
    <property type="entry name" value="Quinoprot_gluc/sorb_DH_b-prop"/>
</dbReference>
<feature type="compositionally biased region" description="Basic and acidic residues" evidence="1">
    <location>
        <begin position="403"/>
        <end position="423"/>
    </location>
</feature>
<proteinExistence type="predicted"/>
<feature type="compositionally biased region" description="Polar residues" evidence="1">
    <location>
        <begin position="41"/>
        <end position="50"/>
    </location>
</feature>
<dbReference type="Gene3D" id="2.120.10.30">
    <property type="entry name" value="TolB, C-terminal domain"/>
    <property type="match status" value="1"/>
</dbReference>
<evidence type="ECO:0000256" key="2">
    <source>
        <dbReference type="SAM" id="SignalP"/>
    </source>
</evidence>
<evidence type="ECO:0000256" key="1">
    <source>
        <dbReference type="SAM" id="MobiDB-lite"/>
    </source>
</evidence>
<dbReference type="InterPro" id="IPR012938">
    <property type="entry name" value="Glc/Sorbosone_DH"/>
</dbReference>
<gene>
    <name evidence="4" type="ORF">QQX02_01780</name>
</gene>
<dbReference type="EMBL" id="JAUHQA010000001">
    <property type="protein sequence ID" value="MDN4479655.1"/>
    <property type="molecule type" value="Genomic_DNA"/>
</dbReference>
<reference evidence="4" key="1">
    <citation type="submission" date="2023-06" db="EMBL/GenBank/DDBJ databases">
        <title>Egi l300058.</title>
        <authorList>
            <person name="Gao L."/>
            <person name="Fang B.-Z."/>
            <person name="Li W.-J."/>
        </authorList>
    </citation>
    <scope>NUCLEOTIDE SEQUENCE</scope>
    <source>
        <strain evidence="4">EGI L300058</strain>
    </source>
</reference>
<accession>A0ABT8GE09</accession>
<keyword evidence="5" id="KW-1185">Reference proteome</keyword>
<dbReference type="PANTHER" id="PTHR19328">
    <property type="entry name" value="HEDGEHOG-INTERACTING PROTEIN"/>
    <property type="match status" value="1"/>
</dbReference>
<dbReference type="PANTHER" id="PTHR19328:SF13">
    <property type="entry name" value="HIPL1 PROTEIN"/>
    <property type="match status" value="1"/>
</dbReference>
<evidence type="ECO:0000259" key="3">
    <source>
        <dbReference type="Pfam" id="PF07995"/>
    </source>
</evidence>
<feature type="region of interest" description="Disordered" evidence="1">
    <location>
        <begin position="400"/>
        <end position="423"/>
    </location>
</feature>
<dbReference type="Proteomes" id="UP001172708">
    <property type="component" value="Unassembled WGS sequence"/>
</dbReference>
<evidence type="ECO:0000313" key="4">
    <source>
        <dbReference type="EMBL" id="MDN4479655.1"/>
    </source>
</evidence>
<dbReference type="Pfam" id="PF07995">
    <property type="entry name" value="GSDH"/>
    <property type="match status" value="1"/>
</dbReference>
<dbReference type="RefSeq" id="WP_301140830.1">
    <property type="nucleotide sequence ID" value="NZ_JAUHQA010000001.1"/>
</dbReference>
<dbReference type="InterPro" id="IPR011042">
    <property type="entry name" value="6-blade_b-propeller_TolB-like"/>
</dbReference>
<evidence type="ECO:0000313" key="5">
    <source>
        <dbReference type="Proteomes" id="UP001172708"/>
    </source>
</evidence>
<sequence length="423" mass="43337">MSRRPLIPRHSGTRPLPRLRAARSGAIVAATMLALAACSSDATPDATTGSPDDVPGVTAGSASPPPSAQPPSVSREVAEMVVVAREDVATGLSAPWAMAFEPDGSILVTERDDGRVLRVSPDGTPTELTGPGAEALAETDATGEAGLLGIALLPSDPSVLYAYLTRADGNAVVRMSLDGDVLDAPVDVVAGIPKASNHDGGRIAFGPDGHLYVATGDAAQADLAQDRSTLHGTILRVVADGPDGEEDGAPAPDNPFGDLVWSYGHRNVQGLGWSPDGTMLASEFGQADADELNVIVPGANYGWPVVEGLIGAPDGTGLGQTVDGLTYPVAEWRPTAAASPSGIAVTAEGAYVAALRGEAIYRVPFTAEGVGEPQVLVDDLGRVRAVTIGPDGALYALTNNTDGRGDPRDGDDRIVRLELEPVE</sequence>
<comment type="caution">
    <text evidence="4">The sequence shown here is derived from an EMBL/GenBank/DDBJ whole genome shotgun (WGS) entry which is preliminary data.</text>
</comment>
<name>A0ABT8GE09_9MICO</name>
<feature type="chain" id="PRO_5046391121" evidence="2">
    <location>
        <begin position="37"/>
        <end position="423"/>
    </location>
</feature>
<keyword evidence="2" id="KW-0732">Signal</keyword>